<dbReference type="InterPro" id="IPR000944">
    <property type="entry name" value="Tscrpt_reg_Rrf2"/>
</dbReference>
<keyword evidence="3" id="KW-1185">Reference proteome</keyword>
<dbReference type="NCBIfam" id="TIGR00738">
    <property type="entry name" value="rrf2_super"/>
    <property type="match status" value="1"/>
</dbReference>
<dbReference type="InterPro" id="IPR036388">
    <property type="entry name" value="WH-like_DNA-bd_sf"/>
</dbReference>
<evidence type="ECO:0000313" key="2">
    <source>
        <dbReference type="EMBL" id="QQO08392.1"/>
    </source>
</evidence>
<dbReference type="RefSeq" id="WP_215625698.1">
    <property type="nucleotide sequence ID" value="NZ_CP067089.2"/>
</dbReference>
<keyword evidence="1" id="KW-0238">DNA-binding</keyword>
<dbReference type="InterPro" id="IPR036390">
    <property type="entry name" value="WH_DNA-bd_sf"/>
</dbReference>
<dbReference type="GO" id="GO:0003677">
    <property type="term" value="F:DNA binding"/>
    <property type="evidence" value="ECO:0007669"/>
    <property type="project" value="UniProtKB-KW"/>
</dbReference>
<dbReference type="Gene3D" id="1.10.10.10">
    <property type="entry name" value="Winged helix-like DNA-binding domain superfamily/Winged helix DNA-binding domain"/>
    <property type="match status" value="1"/>
</dbReference>
<dbReference type="PROSITE" id="PS51197">
    <property type="entry name" value="HTH_RRF2_2"/>
    <property type="match status" value="1"/>
</dbReference>
<dbReference type="EMBL" id="CP067089">
    <property type="protein sequence ID" value="QQO08392.1"/>
    <property type="molecule type" value="Genomic_DNA"/>
</dbReference>
<organism evidence="2 3">
    <name type="scientific">Breznakiella homolactica</name>
    <dbReference type="NCBI Taxonomy" id="2798577"/>
    <lineage>
        <taxon>Bacteria</taxon>
        <taxon>Pseudomonadati</taxon>
        <taxon>Spirochaetota</taxon>
        <taxon>Spirochaetia</taxon>
        <taxon>Spirochaetales</taxon>
        <taxon>Breznakiellaceae</taxon>
        <taxon>Breznakiella</taxon>
    </lineage>
</organism>
<reference evidence="2" key="1">
    <citation type="submission" date="2021-01" db="EMBL/GenBank/DDBJ databases">
        <title>Description of Breznakiella homolactica.</title>
        <authorList>
            <person name="Song Y."/>
            <person name="Brune A."/>
        </authorList>
    </citation>
    <scope>NUCLEOTIDE SEQUENCE</scope>
    <source>
        <strain evidence="2">RmG30</strain>
    </source>
</reference>
<dbReference type="KEGG" id="bhc:JFL75_15845"/>
<protein>
    <submittedName>
        <fullName evidence="2">Rrf2 family transcriptional regulator</fullName>
    </submittedName>
</protein>
<dbReference type="GO" id="GO:0005829">
    <property type="term" value="C:cytosol"/>
    <property type="evidence" value="ECO:0007669"/>
    <property type="project" value="TreeGrafter"/>
</dbReference>
<dbReference type="InterPro" id="IPR030489">
    <property type="entry name" value="TR_Rrf2-type_CS"/>
</dbReference>
<dbReference type="SUPFAM" id="SSF46785">
    <property type="entry name" value="Winged helix' DNA-binding domain"/>
    <property type="match status" value="1"/>
</dbReference>
<dbReference type="Pfam" id="PF02082">
    <property type="entry name" value="Rrf2"/>
    <property type="match status" value="1"/>
</dbReference>
<dbReference type="GO" id="GO:0003700">
    <property type="term" value="F:DNA-binding transcription factor activity"/>
    <property type="evidence" value="ECO:0007669"/>
    <property type="project" value="TreeGrafter"/>
</dbReference>
<accession>A0A7T7XLH0</accession>
<sequence>MRITTRGRYALRAILTLARLGSEGSPVSINVLSEQENISSVFLEQIFFKLRKAGIVNSVRGPGGGFCFAQPIEKITIKEVLDAAGEALTLTPCKKTDLDCPKVGYCPAHPVWMEVTNIMNNYFNSLTIASVLEKNGDITDIIGAEINT</sequence>
<name>A0A7T7XLH0_9SPIR</name>
<dbReference type="AlphaFoldDB" id="A0A7T7XLH0"/>
<dbReference type="PANTHER" id="PTHR33221">
    <property type="entry name" value="WINGED HELIX-TURN-HELIX TRANSCRIPTIONAL REGULATOR, RRF2 FAMILY"/>
    <property type="match status" value="1"/>
</dbReference>
<dbReference type="PANTHER" id="PTHR33221:SF5">
    <property type="entry name" value="HTH-TYPE TRANSCRIPTIONAL REGULATOR ISCR"/>
    <property type="match status" value="1"/>
</dbReference>
<evidence type="ECO:0000313" key="3">
    <source>
        <dbReference type="Proteomes" id="UP000595917"/>
    </source>
</evidence>
<proteinExistence type="predicted"/>
<gene>
    <name evidence="2" type="ORF">JFL75_15845</name>
</gene>
<dbReference type="PROSITE" id="PS01332">
    <property type="entry name" value="HTH_RRF2_1"/>
    <property type="match status" value="1"/>
</dbReference>
<dbReference type="Proteomes" id="UP000595917">
    <property type="component" value="Chromosome"/>
</dbReference>
<evidence type="ECO:0000256" key="1">
    <source>
        <dbReference type="ARBA" id="ARBA00023125"/>
    </source>
</evidence>